<proteinExistence type="predicted"/>
<organism evidence="2 3">
    <name type="scientific">Halorientalis regularis</name>
    <dbReference type="NCBI Taxonomy" id="660518"/>
    <lineage>
        <taxon>Archaea</taxon>
        <taxon>Methanobacteriati</taxon>
        <taxon>Methanobacteriota</taxon>
        <taxon>Stenosarchaea group</taxon>
        <taxon>Halobacteria</taxon>
        <taxon>Halobacteriales</taxon>
        <taxon>Haloarculaceae</taxon>
        <taxon>Halorientalis</taxon>
    </lineage>
</organism>
<evidence type="ECO:0000313" key="2">
    <source>
        <dbReference type="EMBL" id="SDF27927.1"/>
    </source>
</evidence>
<accession>A0A1G7JSI7</accession>
<dbReference type="EMBL" id="FNBK01000005">
    <property type="protein sequence ID" value="SDF27927.1"/>
    <property type="molecule type" value="Genomic_DNA"/>
</dbReference>
<dbReference type="RefSeq" id="WP_092690210.1">
    <property type="nucleotide sequence ID" value="NZ_FNBK01000005.1"/>
</dbReference>
<dbReference type="AlphaFoldDB" id="A0A1G7JSI7"/>
<dbReference type="OrthoDB" id="343088at2157"/>
<name>A0A1G7JSI7_9EURY</name>
<evidence type="ECO:0000256" key="1">
    <source>
        <dbReference type="SAM" id="Coils"/>
    </source>
</evidence>
<reference evidence="3" key="1">
    <citation type="submission" date="2016-10" db="EMBL/GenBank/DDBJ databases">
        <authorList>
            <person name="Varghese N."/>
            <person name="Submissions S."/>
        </authorList>
    </citation>
    <scope>NUCLEOTIDE SEQUENCE [LARGE SCALE GENOMIC DNA]</scope>
    <source>
        <strain evidence="3">IBRC-M 10760</strain>
    </source>
</reference>
<dbReference type="Proteomes" id="UP000199076">
    <property type="component" value="Unassembled WGS sequence"/>
</dbReference>
<keyword evidence="3" id="KW-1185">Reference proteome</keyword>
<feature type="coiled-coil region" evidence="1">
    <location>
        <begin position="28"/>
        <end position="97"/>
    </location>
</feature>
<keyword evidence="1" id="KW-0175">Coiled coil</keyword>
<evidence type="ECO:0000313" key="3">
    <source>
        <dbReference type="Proteomes" id="UP000199076"/>
    </source>
</evidence>
<sequence>MAEGDAELTTDEFVEYCETQARLLWGQVDTMEDELDDLLSELDAEMADLRERLGEHTDTVEGTVTPGTDDGADLDDIEEIEADLEERQTVAAAKQARMTAFRELAVGYAELATDLDDAAEGRAALKRVLEFEQEHDAPAYFPERQTVLEAAAADDESEESG</sequence>
<protein>
    <submittedName>
        <fullName evidence="2">Uncharacterized protein</fullName>
    </submittedName>
</protein>
<gene>
    <name evidence="2" type="ORF">SAMN05216218_10549</name>
</gene>